<dbReference type="Proteomes" id="UP001472677">
    <property type="component" value="Unassembled WGS sequence"/>
</dbReference>
<evidence type="ECO:0000313" key="2">
    <source>
        <dbReference type="EMBL" id="KAK8562732.1"/>
    </source>
</evidence>
<comment type="caution">
    <text evidence="2">The sequence shown here is derived from an EMBL/GenBank/DDBJ whole genome shotgun (WGS) entry which is preliminary data.</text>
</comment>
<dbReference type="EMBL" id="JBBPBM010000012">
    <property type="protein sequence ID" value="KAK8562732.1"/>
    <property type="molecule type" value="Genomic_DNA"/>
</dbReference>
<feature type="region of interest" description="Disordered" evidence="1">
    <location>
        <begin position="1"/>
        <end position="47"/>
    </location>
</feature>
<keyword evidence="3" id="KW-1185">Reference proteome</keyword>
<name>A0ABR2EL81_9ROSI</name>
<reference evidence="2 3" key="1">
    <citation type="journal article" date="2024" name="G3 (Bethesda)">
        <title>Genome assembly of Hibiscus sabdariffa L. provides insights into metabolisms of medicinal natural products.</title>
        <authorList>
            <person name="Kim T."/>
        </authorList>
    </citation>
    <scope>NUCLEOTIDE SEQUENCE [LARGE SCALE GENOMIC DNA]</scope>
    <source>
        <strain evidence="2">TK-2024</strain>
        <tissue evidence="2">Old leaves</tissue>
    </source>
</reference>
<sequence>MLCEKNGRAIPSSIRSSSSKDKSRGVQVLRGPQKLGPTTKKRDDRGTSRLTLCNRISSLVSDLHQTMVLEAHSLPAEVQQVQAATGVQWNENLAFDQVARDDMQD</sequence>
<gene>
    <name evidence="2" type="ORF">V6N12_010802</name>
</gene>
<organism evidence="2 3">
    <name type="scientific">Hibiscus sabdariffa</name>
    <name type="common">roselle</name>
    <dbReference type="NCBI Taxonomy" id="183260"/>
    <lineage>
        <taxon>Eukaryota</taxon>
        <taxon>Viridiplantae</taxon>
        <taxon>Streptophyta</taxon>
        <taxon>Embryophyta</taxon>
        <taxon>Tracheophyta</taxon>
        <taxon>Spermatophyta</taxon>
        <taxon>Magnoliopsida</taxon>
        <taxon>eudicotyledons</taxon>
        <taxon>Gunneridae</taxon>
        <taxon>Pentapetalae</taxon>
        <taxon>rosids</taxon>
        <taxon>malvids</taxon>
        <taxon>Malvales</taxon>
        <taxon>Malvaceae</taxon>
        <taxon>Malvoideae</taxon>
        <taxon>Hibiscus</taxon>
    </lineage>
</organism>
<evidence type="ECO:0000313" key="3">
    <source>
        <dbReference type="Proteomes" id="UP001472677"/>
    </source>
</evidence>
<proteinExistence type="predicted"/>
<protein>
    <submittedName>
        <fullName evidence="2">Uncharacterized protein</fullName>
    </submittedName>
</protein>
<accession>A0ABR2EL81</accession>
<evidence type="ECO:0000256" key="1">
    <source>
        <dbReference type="SAM" id="MobiDB-lite"/>
    </source>
</evidence>